<dbReference type="PANTHER" id="PTHR43162">
    <property type="match status" value="1"/>
</dbReference>
<accession>A0ABP6UEF1</accession>
<dbReference type="Pfam" id="PF05368">
    <property type="entry name" value="NmrA"/>
    <property type="match status" value="1"/>
</dbReference>
<protein>
    <submittedName>
        <fullName evidence="2">SDR family oxidoreductase</fullName>
    </submittedName>
</protein>
<dbReference type="PANTHER" id="PTHR43162:SF1">
    <property type="entry name" value="PRESTALK A DIFFERENTIATION PROTEIN A"/>
    <property type="match status" value="1"/>
</dbReference>
<reference evidence="3" key="1">
    <citation type="journal article" date="2019" name="Int. J. Syst. Evol. Microbiol.">
        <title>The Global Catalogue of Microorganisms (GCM) 10K type strain sequencing project: providing services to taxonomists for standard genome sequencing and annotation.</title>
        <authorList>
            <consortium name="The Broad Institute Genomics Platform"/>
            <consortium name="The Broad Institute Genome Sequencing Center for Infectious Disease"/>
            <person name="Wu L."/>
            <person name="Ma J."/>
        </authorList>
    </citation>
    <scope>NUCLEOTIDE SEQUENCE [LARGE SCALE GENOMIC DNA]</scope>
    <source>
        <strain evidence="3">JCM 4816</strain>
    </source>
</reference>
<name>A0ABP6UEF1_9ACTN</name>
<proteinExistence type="predicted"/>
<dbReference type="InterPro" id="IPR036291">
    <property type="entry name" value="NAD(P)-bd_dom_sf"/>
</dbReference>
<evidence type="ECO:0000313" key="2">
    <source>
        <dbReference type="EMBL" id="GAA3505844.1"/>
    </source>
</evidence>
<organism evidence="2 3">
    <name type="scientific">Streptomyces prasinosporus</name>
    <dbReference type="NCBI Taxonomy" id="68256"/>
    <lineage>
        <taxon>Bacteria</taxon>
        <taxon>Bacillati</taxon>
        <taxon>Actinomycetota</taxon>
        <taxon>Actinomycetes</taxon>
        <taxon>Kitasatosporales</taxon>
        <taxon>Streptomycetaceae</taxon>
        <taxon>Streptomyces</taxon>
        <taxon>Streptomyces albogriseolus group</taxon>
    </lineage>
</organism>
<feature type="domain" description="NmrA-like" evidence="1">
    <location>
        <begin position="5"/>
        <end position="285"/>
    </location>
</feature>
<dbReference type="SUPFAM" id="SSF51735">
    <property type="entry name" value="NAD(P)-binding Rossmann-fold domains"/>
    <property type="match status" value="1"/>
</dbReference>
<dbReference type="Gene3D" id="3.90.25.10">
    <property type="entry name" value="UDP-galactose 4-epimerase, domain 1"/>
    <property type="match status" value="1"/>
</dbReference>
<keyword evidence="3" id="KW-1185">Reference proteome</keyword>
<dbReference type="InterPro" id="IPR008030">
    <property type="entry name" value="NmrA-like"/>
</dbReference>
<dbReference type="Gene3D" id="3.40.50.720">
    <property type="entry name" value="NAD(P)-binding Rossmann-like Domain"/>
    <property type="match status" value="1"/>
</dbReference>
<evidence type="ECO:0000259" key="1">
    <source>
        <dbReference type="Pfam" id="PF05368"/>
    </source>
</evidence>
<sequence>MPSRQSVLVTGAGGVGRAVIEHLRADDVPVRVLVRRDDDRAAMLRRLGAEVVLGDLTRPETVAAGLRDVSRMYFAMPVSRDHLLAATVVATVVREYGGLDVLVGMSQMTVSQMTATSTDESHQQRLHWLAEQVLDWSGLPVVHVRPTSFLDNPLFTTLAARSIRDDGTLALPFGDGRTSPVAVADVARVVAALLTGRRGHLDHVYELTGPRVMDMTEMAGAYARALGRSVVYADVPLERWREEVLSRAGLPAHVEDHIVTMCRLHRENRYDRATGDVERVTGVPAQTVEEFVAARRDQYLGPQPADRLG</sequence>
<comment type="caution">
    <text evidence="2">The sequence shown here is derived from an EMBL/GenBank/DDBJ whole genome shotgun (WGS) entry which is preliminary data.</text>
</comment>
<dbReference type="EMBL" id="BAAAXF010000086">
    <property type="protein sequence ID" value="GAA3505844.1"/>
    <property type="molecule type" value="Genomic_DNA"/>
</dbReference>
<dbReference type="Proteomes" id="UP001501455">
    <property type="component" value="Unassembled WGS sequence"/>
</dbReference>
<dbReference type="InterPro" id="IPR051604">
    <property type="entry name" value="Ergot_Alk_Oxidoreductase"/>
</dbReference>
<dbReference type="RefSeq" id="WP_193460295.1">
    <property type="nucleotide sequence ID" value="NZ_BAAAXF010000086.1"/>
</dbReference>
<gene>
    <name evidence="2" type="ORF">GCM10019016_129580</name>
</gene>
<evidence type="ECO:0000313" key="3">
    <source>
        <dbReference type="Proteomes" id="UP001501455"/>
    </source>
</evidence>